<dbReference type="AlphaFoldDB" id="A0A0F9FY45"/>
<dbReference type="InterPro" id="IPR015421">
    <property type="entry name" value="PyrdxlP-dep_Trfase_major"/>
</dbReference>
<dbReference type="Pfam" id="PF01041">
    <property type="entry name" value="DegT_DnrJ_EryC1"/>
    <property type="match status" value="1"/>
</dbReference>
<feature type="non-terminal residue" evidence="1">
    <location>
        <position position="76"/>
    </location>
</feature>
<dbReference type="EMBL" id="LAZR01028549">
    <property type="protein sequence ID" value="KKL62255.1"/>
    <property type="molecule type" value="Genomic_DNA"/>
</dbReference>
<protein>
    <recommendedName>
        <fullName evidence="2">DegT/DnrJ/EryC1/StrS aminotransferase</fullName>
    </recommendedName>
</protein>
<evidence type="ECO:0008006" key="2">
    <source>
        <dbReference type="Google" id="ProtNLM"/>
    </source>
</evidence>
<reference evidence="1" key="1">
    <citation type="journal article" date="2015" name="Nature">
        <title>Complex archaea that bridge the gap between prokaryotes and eukaryotes.</title>
        <authorList>
            <person name="Spang A."/>
            <person name="Saw J.H."/>
            <person name="Jorgensen S.L."/>
            <person name="Zaremba-Niedzwiedzka K."/>
            <person name="Martijn J."/>
            <person name="Lind A.E."/>
            <person name="van Eijk R."/>
            <person name="Schleper C."/>
            <person name="Guy L."/>
            <person name="Ettema T.J."/>
        </authorList>
    </citation>
    <scope>NUCLEOTIDE SEQUENCE</scope>
</reference>
<proteinExistence type="predicted"/>
<dbReference type="Gene3D" id="3.40.640.10">
    <property type="entry name" value="Type I PLP-dependent aspartate aminotransferase-like (Major domain)"/>
    <property type="match status" value="1"/>
</dbReference>
<evidence type="ECO:0000313" key="1">
    <source>
        <dbReference type="EMBL" id="KKL62255.1"/>
    </source>
</evidence>
<dbReference type="InterPro" id="IPR000653">
    <property type="entry name" value="DegT/StrS_aminotransferase"/>
</dbReference>
<sequence length="76" mass="8675">MCLVTSMNQLRQIPFFNYPALFNRQKAEIMACLEDVLGRGAYILQNDLEEFENNLRSLLDIKYAYGVADGTNALIL</sequence>
<gene>
    <name evidence="1" type="ORF">LCGC14_2187050</name>
</gene>
<accession>A0A0F9FY45</accession>
<dbReference type="SUPFAM" id="SSF53383">
    <property type="entry name" value="PLP-dependent transferases"/>
    <property type="match status" value="1"/>
</dbReference>
<dbReference type="InterPro" id="IPR015424">
    <property type="entry name" value="PyrdxlP-dep_Trfase"/>
</dbReference>
<comment type="caution">
    <text evidence="1">The sequence shown here is derived from an EMBL/GenBank/DDBJ whole genome shotgun (WGS) entry which is preliminary data.</text>
</comment>
<organism evidence="1">
    <name type="scientific">marine sediment metagenome</name>
    <dbReference type="NCBI Taxonomy" id="412755"/>
    <lineage>
        <taxon>unclassified sequences</taxon>
        <taxon>metagenomes</taxon>
        <taxon>ecological metagenomes</taxon>
    </lineage>
</organism>
<name>A0A0F9FY45_9ZZZZ</name>